<protein>
    <submittedName>
        <fullName evidence="3">Serine hydrolase FSH</fullName>
    </submittedName>
</protein>
<dbReference type="InterPro" id="IPR050593">
    <property type="entry name" value="LovG"/>
</dbReference>
<accession>A0AAN6ZKG2</accession>
<dbReference type="AlphaFoldDB" id="A0AAN6ZKG2"/>
<dbReference type="InterPro" id="IPR029058">
    <property type="entry name" value="AB_hydrolase_fold"/>
</dbReference>
<reference evidence="3" key="2">
    <citation type="submission" date="2023-05" db="EMBL/GenBank/DDBJ databases">
        <authorList>
            <consortium name="Lawrence Berkeley National Laboratory"/>
            <person name="Steindorff A."/>
            <person name="Hensen N."/>
            <person name="Bonometti L."/>
            <person name="Westerberg I."/>
            <person name="Brannstrom I.O."/>
            <person name="Guillou S."/>
            <person name="Cros-Aarteil S."/>
            <person name="Calhoun S."/>
            <person name="Haridas S."/>
            <person name="Kuo A."/>
            <person name="Mondo S."/>
            <person name="Pangilinan J."/>
            <person name="Riley R."/>
            <person name="Labutti K."/>
            <person name="Andreopoulos B."/>
            <person name="Lipzen A."/>
            <person name="Chen C."/>
            <person name="Yanf M."/>
            <person name="Daum C."/>
            <person name="Ng V."/>
            <person name="Clum A."/>
            <person name="Ohm R."/>
            <person name="Martin F."/>
            <person name="Silar P."/>
            <person name="Natvig D."/>
            <person name="Lalanne C."/>
            <person name="Gautier V."/>
            <person name="Ament-Velasquez S.L."/>
            <person name="Kruys A."/>
            <person name="Hutchinson M.I."/>
            <person name="Powell A.J."/>
            <person name="Barry K."/>
            <person name="Miller A.N."/>
            <person name="Grigoriev I.V."/>
            <person name="Debuchy R."/>
            <person name="Gladieux P."/>
            <person name="Thoren M.H."/>
            <person name="Johannesson H."/>
        </authorList>
    </citation>
    <scope>NUCLEOTIDE SEQUENCE</scope>
    <source>
        <strain evidence="3">CBS 141.50</strain>
    </source>
</reference>
<dbReference type="GO" id="GO:0016787">
    <property type="term" value="F:hydrolase activity"/>
    <property type="evidence" value="ECO:0007669"/>
    <property type="project" value="UniProtKB-KW"/>
</dbReference>
<dbReference type="Pfam" id="PF03959">
    <property type="entry name" value="FSH1"/>
    <property type="match status" value="1"/>
</dbReference>
<dbReference type="GO" id="GO:0019748">
    <property type="term" value="P:secondary metabolic process"/>
    <property type="evidence" value="ECO:0007669"/>
    <property type="project" value="TreeGrafter"/>
</dbReference>
<dbReference type="PANTHER" id="PTHR48070:SF7">
    <property type="entry name" value="SERINE HYDROLASE FSH DOMAIN-CONTAINING PROTEIN-RELATED"/>
    <property type="match status" value="1"/>
</dbReference>
<proteinExistence type="predicted"/>
<reference evidence="3" key="1">
    <citation type="journal article" date="2023" name="Mol. Phylogenet. Evol.">
        <title>Genome-scale phylogeny and comparative genomics of the fungal order Sordariales.</title>
        <authorList>
            <person name="Hensen N."/>
            <person name="Bonometti L."/>
            <person name="Westerberg I."/>
            <person name="Brannstrom I.O."/>
            <person name="Guillou S."/>
            <person name="Cros-Aarteil S."/>
            <person name="Calhoun S."/>
            <person name="Haridas S."/>
            <person name="Kuo A."/>
            <person name="Mondo S."/>
            <person name="Pangilinan J."/>
            <person name="Riley R."/>
            <person name="LaButti K."/>
            <person name="Andreopoulos B."/>
            <person name="Lipzen A."/>
            <person name="Chen C."/>
            <person name="Yan M."/>
            <person name="Daum C."/>
            <person name="Ng V."/>
            <person name="Clum A."/>
            <person name="Steindorff A."/>
            <person name="Ohm R.A."/>
            <person name="Martin F."/>
            <person name="Silar P."/>
            <person name="Natvig D.O."/>
            <person name="Lalanne C."/>
            <person name="Gautier V."/>
            <person name="Ament-Velasquez S.L."/>
            <person name="Kruys A."/>
            <person name="Hutchinson M.I."/>
            <person name="Powell A.J."/>
            <person name="Barry K."/>
            <person name="Miller A.N."/>
            <person name="Grigoriev I.V."/>
            <person name="Debuchy R."/>
            <person name="Gladieux P."/>
            <person name="Hiltunen Thoren M."/>
            <person name="Johannesson H."/>
        </authorList>
    </citation>
    <scope>NUCLEOTIDE SEQUENCE</scope>
    <source>
        <strain evidence="3">CBS 141.50</strain>
    </source>
</reference>
<dbReference type="SUPFAM" id="SSF53474">
    <property type="entry name" value="alpha/beta-Hydrolases"/>
    <property type="match status" value="1"/>
</dbReference>
<evidence type="ECO:0000256" key="1">
    <source>
        <dbReference type="ARBA" id="ARBA00022801"/>
    </source>
</evidence>
<dbReference type="GO" id="GO:0005737">
    <property type="term" value="C:cytoplasm"/>
    <property type="evidence" value="ECO:0007669"/>
    <property type="project" value="TreeGrafter"/>
</dbReference>
<dbReference type="RefSeq" id="XP_062634032.1">
    <property type="nucleotide sequence ID" value="XM_062778220.1"/>
</dbReference>
<dbReference type="Proteomes" id="UP001302676">
    <property type="component" value="Unassembled WGS sequence"/>
</dbReference>
<keyword evidence="4" id="KW-1185">Reference proteome</keyword>
<evidence type="ECO:0000313" key="4">
    <source>
        <dbReference type="Proteomes" id="UP001302676"/>
    </source>
</evidence>
<keyword evidence="1 3" id="KW-0378">Hydrolase</keyword>
<dbReference type="InterPro" id="IPR005645">
    <property type="entry name" value="FSH-like_dom"/>
</dbReference>
<dbReference type="Gene3D" id="3.40.50.1820">
    <property type="entry name" value="alpha/beta hydrolase"/>
    <property type="match status" value="1"/>
</dbReference>
<name>A0AAN6ZKG2_9PEZI</name>
<evidence type="ECO:0000313" key="3">
    <source>
        <dbReference type="EMBL" id="KAK4140661.1"/>
    </source>
</evidence>
<sequence>MSGAPNEIKVLGLHGKGTSAQIFKSQTAAFRHRLPEQFNFTFIDAPHICDPAPATDILFTSNHYGWYHMPATPEVLRSAHAILDAYLAEHGPFDIVMGFSQGCAVISSYILYHQREKPGVELPFKGAVFICGSVPLPALRDLGVNVTKRTEEVHQTSIEQLGKRTTELLKLAQNLKNVGPGAGTKVWDDKTGLVHDPEEKLRTSDVYGLDFTKMAEDLLVQIPTVHIYGAKDPRWPCNRHLEYFCMKKKVFDHGGGHEIPRFTAVSDKIAEMVVWLANEIKSG</sequence>
<dbReference type="PANTHER" id="PTHR48070">
    <property type="entry name" value="ESTERASE OVCA2"/>
    <property type="match status" value="1"/>
</dbReference>
<organism evidence="3 4">
    <name type="scientific">Dichotomopilus funicola</name>
    <dbReference type="NCBI Taxonomy" id="1934379"/>
    <lineage>
        <taxon>Eukaryota</taxon>
        <taxon>Fungi</taxon>
        <taxon>Dikarya</taxon>
        <taxon>Ascomycota</taxon>
        <taxon>Pezizomycotina</taxon>
        <taxon>Sordariomycetes</taxon>
        <taxon>Sordariomycetidae</taxon>
        <taxon>Sordariales</taxon>
        <taxon>Chaetomiaceae</taxon>
        <taxon>Dichotomopilus</taxon>
    </lineage>
</organism>
<feature type="domain" description="Serine hydrolase" evidence="2">
    <location>
        <begin position="6"/>
        <end position="267"/>
    </location>
</feature>
<dbReference type="GeneID" id="87814833"/>
<comment type="caution">
    <text evidence="3">The sequence shown here is derived from an EMBL/GenBank/DDBJ whole genome shotgun (WGS) entry which is preliminary data.</text>
</comment>
<gene>
    <name evidence="3" type="ORF">C8A04DRAFT_14754</name>
</gene>
<dbReference type="GO" id="GO:0005634">
    <property type="term" value="C:nucleus"/>
    <property type="evidence" value="ECO:0007669"/>
    <property type="project" value="TreeGrafter"/>
</dbReference>
<dbReference type="EMBL" id="MU853626">
    <property type="protein sequence ID" value="KAK4140661.1"/>
    <property type="molecule type" value="Genomic_DNA"/>
</dbReference>
<evidence type="ECO:0000259" key="2">
    <source>
        <dbReference type="Pfam" id="PF03959"/>
    </source>
</evidence>